<dbReference type="RefSeq" id="WP_345125328.1">
    <property type="nucleotide sequence ID" value="NZ_BAABDI010000020.1"/>
</dbReference>
<gene>
    <name evidence="2" type="ORF">GCM10022407_27760</name>
</gene>
<comment type="caution">
    <text evidence="2">The sequence shown here is derived from an EMBL/GenBank/DDBJ whole genome shotgun (WGS) entry which is preliminary data.</text>
</comment>
<evidence type="ECO:0000256" key="1">
    <source>
        <dbReference type="SAM" id="MobiDB-lite"/>
    </source>
</evidence>
<accession>A0ABP7QEU6</accession>
<dbReference type="EMBL" id="BAABDI010000020">
    <property type="protein sequence ID" value="GAA3980974.1"/>
    <property type="molecule type" value="Genomic_DNA"/>
</dbReference>
<protein>
    <submittedName>
        <fullName evidence="2">Uncharacterized protein</fullName>
    </submittedName>
</protein>
<feature type="compositionally biased region" description="Basic and acidic residues" evidence="1">
    <location>
        <begin position="64"/>
        <end position="73"/>
    </location>
</feature>
<feature type="region of interest" description="Disordered" evidence="1">
    <location>
        <begin position="1"/>
        <end position="27"/>
    </location>
</feature>
<feature type="region of interest" description="Disordered" evidence="1">
    <location>
        <begin position="62"/>
        <end position="83"/>
    </location>
</feature>
<sequence length="83" mass="9355">MTDKLVGNRPGDAITITASNPHDPTTFRETSTFDYPVIAWAASITDAITVTRRDYSKPWTFRQQNRDSRKTDNPDIALTILAE</sequence>
<proteinExistence type="predicted"/>
<evidence type="ECO:0000313" key="3">
    <source>
        <dbReference type="Proteomes" id="UP001501556"/>
    </source>
</evidence>
<dbReference type="Proteomes" id="UP001501556">
    <property type="component" value="Unassembled WGS sequence"/>
</dbReference>
<feature type="compositionally biased region" description="Polar residues" evidence="1">
    <location>
        <begin position="16"/>
        <end position="27"/>
    </location>
</feature>
<keyword evidence="3" id="KW-1185">Reference proteome</keyword>
<organism evidence="2 3">
    <name type="scientific">Hymenobacter antarcticus</name>
    <dbReference type="NCBI Taxonomy" id="486270"/>
    <lineage>
        <taxon>Bacteria</taxon>
        <taxon>Pseudomonadati</taxon>
        <taxon>Bacteroidota</taxon>
        <taxon>Cytophagia</taxon>
        <taxon>Cytophagales</taxon>
        <taxon>Hymenobacteraceae</taxon>
        <taxon>Hymenobacter</taxon>
    </lineage>
</organism>
<name>A0ABP7QEU6_9BACT</name>
<reference evidence="3" key="1">
    <citation type="journal article" date="2019" name="Int. J. Syst. Evol. Microbiol.">
        <title>The Global Catalogue of Microorganisms (GCM) 10K type strain sequencing project: providing services to taxonomists for standard genome sequencing and annotation.</title>
        <authorList>
            <consortium name="The Broad Institute Genomics Platform"/>
            <consortium name="The Broad Institute Genome Sequencing Center for Infectious Disease"/>
            <person name="Wu L."/>
            <person name="Ma J."/>
        </authorList>
    </citation>
    <scope>NUCLEOTIDE SEQUENCE [LARGE SCALE GENOMIC DNA]</scope>
    <source>
        <strain evidence="3">JCM 17217</strain>
    </source>
</reference>
<evidence type="ECO:0000313" key="2">
    <source>
        <dbReference type="EMBL" id="GAA3980974.1"/>
    </source>
</evidence>